<protein>
    <submittedName>
        <fullName evidence="8">NAD(P)/FAD-dependent oxidoreductase</fullName>
    </submittedName>
</protein>
<keyword evidence="3" id="KW-0285">Flavoprotein</keyword>
<dbReference type="FunFam" id="3.50.50.60:FF:000384">
    <property type="entry name" value="FAD-containing monooxygenase MymA"/>
    <property type="match status" value="1"/>
</dbReference>
<dbReference type="GO" id="GO:0004499">
    <property type="term" value="F:N,N-dimethylaniline monooxygenase activity"/>
    <property type="evidence" value="ECO:0007669"/>
    <property type="project" value="InterPro"/>
</dbReference>
<evidence type="ECO:0000256" key="4">
    <source>
        <dbReference type="ARBA" id="ARBA00022827"/>
    </source>
</evidence>
<dbReference type="GO" id="GO:0050661">
    <property type="term" value="F:NADP binding"/>
    <property type="evidence" value="ECO:0007669"/>
    <property type="project" value="InterPro"/>
</dbReference>
<keyword evidence="9" id="KW-1185">Reference proteome</keyword>
<gene>
    <name evidence="8" type="ORF">D0Z08_19915</name>
</gene>
<comment type="similarity">
    <text evidence="2">Belongs to the FAD-binding monooxygenase family.</text>
</comment>
<dbReference type="PANTHER" id="PTHR43872">
    <property type="entry name" value="MONOOXYGENASE, PUTATIVE (AFU_ORTHOLOGUE AFUA_8G02570)-RELATED"/>
    <property type="match status" value="1"/>
</dbReference>
<dbReference type="EMBL" id="QXGH01000025">
    <property type="protein sequence ID" value="RHW25342.1"/>
    <property type="molecule type" value="Genomic_DNA"/>
</dbReference>
<dbReference type="PRINTS" id="PR00411">
    <property type="entry name" value="PNDRDTASEI"/>
</dbReference>
<dbReference type="InterPro" id="IPR036188">
    <property type="entry name" value="FAD/NAD-bd_sf"/>
</dbReference>
<name>A0A417XYA6_9ACTN</name>
<dbReference type="Pfam" id="PF00743">
    <property type="entry name" value="FMO-like"/>
    <property type="match status" value="1"/>
</dbReference>
<dbReference type="SUPFAM" id="SSF51905">
    <property type="entry name" value="FAD/NAD(P)-binding domain"/>
    <property type="match status" value="2"/>
</dbReference>
<comment type="cofactor">
    <cofactor evidence="1">
        <name>FAD</name>
        <dbReference type="ChEBI" id="CHEBI:57692"/>
    </cofactor>
</comment>
<dbReference type="FunFam" id="3.50.50.60:FF:000228">
    <property type="entry name" value="FAD-containing monooxygenase EthA"/>
    <property type="match status" value="1"/>
</dbReference>
<evidence type="ECO:0000256" key="6">
    <source>
        <dbReference type="ARBA" id="ARBA00023002"/>
    </source>
</evidence>
<dbReference type="Gene3D" id="3.50.50.60">
    <property type="entry name" value="FAD/NAD(P)-binding domain"/>
    <property type="match status" value="3"/>
</dbReference>
<accession>A0A417XYA6</accession>
<dbReference type="InterPro" id="IPR020946">
    <property type="entry name" value="Flavin_mOase-like"/>
</dbReference>
<evidence type="ECO:0000256" key="2">
    <source>
        <dbReference type="ARBA" id="ARBA00010139"/>
    </source>
</evidence>
<evidence type="ECO:0000256" key="5">
    <source>
        <dbReference type="ARBA" id="ARBA00022857"/>
    </source>
</evidence>
<organism evidence="8 9">
    <name type="scientific">Nocardioides immobilis</name>
    <dbReference type="NCBI Taxonomy" id="2049295"/>
    <lineage>
        <taxon>Bacteria</taxon>
        <taxon>Bacillati</taxon>
        <taxon>Actinomycetota</taxon>
        <taxon>Actinomycetes</taxon>
        <taxon>Propionibacteriales</taxon>
        <taxon>Nocardioidaceae</taxon>
        <taxon>Nocardioides</taxon>
    </lineage>
</organism>
<evidence type="ECO:0000256" key="7">
    <source>
        <dbReference type="ARBA" id="ARBA00023033"/>
    </source>
</evidence>
<evidence type="ECO:0000313" key="9">
    <source>
        <dbReference type="Proteomes" id="UP000283644"/>
    </source>
</evidence>
<dbReference type="GO" id="GO:0050660">
    <property type="term" value="F:flavin adenine dinucleotide binding"/>
    <property type="evidence" value="ECO:0007669"/>
    <property type="project" value="InterPro"/>
</dbReference>
<reference evidence="8 9" key="1">
    <citation type="submission" date="2018-09" db="EMBL/GenBank/DDBJ databases">
        <title>Genome sequencing of Nocardioides immobilis CCTCC AB 2017083 for comparison to Nocardioides silvaticus.</title>
        <authorList>
            <person name="Li C."/>
            <person name="Wang G."/>
        </authorList>
    </citation>
    <scope>NUCLEOTIDE SEQUENCE [LARGE SCALE GENOMIC DNA]</scope>
    <source>
        <strain evidence="8 9">CCTCC AB 2017083</strain>
    </source>
</reference>
<evidence type="ECO:0000313" key="8">
    <source>
        <dbReference type="EMBL" id="RHW25342.1"/>
    </source>
</evidence>
<dbReference type="InterPro" id="IPR051820">
    <property type="entry name" value="FAD-binding_MO"/>
</dbReference>
<sequence length="493" mass="54521">MTNHDFDVIIIGAGLSGIGTACQIASQHPDKTIAVLERRERLGGTWDLFRYPGIRSDSDMFTFGYKFRPWVDYKVLAPGAAIRDYISDTAAEHGIDEKVHYGLKIVAADWSSDEARWAVTAVREATGEKLTYTCGFLVSATGYYNHDAGFLPTFPGSDQFDGQQIHPQFWPEDLDYAGKKVVVIGSGATAVTLVPSMAGTAEHVTMLQRSPSYIFAVPAFDKISAVLNRFLPEKLVNRLARKRNIALQRAIYVSCRRWPTMMRRFLLAHVRRQVGPSVDMANFTPAYMPWDERLCAVPDGDLFNALKAGEASVVTDQIDTFTKTGIKLKSGRELEADIIVTATGLQVQMLGGLKLTVDGEPRELHDGLTYKAVLVEDVPNLAWIFGYTNAPWTLKSDIAGEYICRLLAHMEDNGYAVATPRDDDASADGGGILDALQSGYVQRAKHTLPRQGSRGPWKVTMDYGHDCKMLQDDPIEDGHLQFEARRPALARVG</sequence>
<keyword evidence="5" id="KW-0521">NADP</keyword>
<dbReference type="Proteomes" id="UP000283644">
    <property type="component" value="Unassembled WGS sequence"/>
</dbReference>
<comment type="caution">
    <text evidence="8">The sequence shown here is derived from an EMBL/GenBank/DDBJ whole genome shotgun (WGS) entry which is preliminary data.</text>
</comment>
<dbReference type="PANTHER" id="PTHR43872:SF1">
    <property type="entry name" value="MONOOXYGENASE, PUTATIVE (AFU_ORTHOLOGUE AFUA_8G02570)-RELATED"/>
    <property type="match status" value="1"/>
</dbReference>
<dbReference type="RefSeq" id="WP_118927125.1">
    <property type="nucleotide sequence ID" value="NZ_QXGH01000025.1"/>
</dbReference>
<evidence type="ECO:0000256" key="3">
    <source>
        <dbReference type="ARBA" id="ARBA00022630"/>
    </source>
</evidence>
<evidence type="ECO:0000256" key="1">
    <source>
        <dbReference type="ARBA" id="ARBA00001974"/>
    </source>
</evidence>
<dbReference type="OrthoDB" id="5168853at2"/>
<keyword evidence="7" id="KW-0503">Monooxygenase</keyword>
<keyword evidence="6" id="KW-0560">Oxidoreductase</keyword>
<keyword evidence="4" id="KW-0274">FAD</keyword>
<dbReference type="AlphaFoldDB" id="A0A417XYA6"/>
<proteinExistence type="inferred from homology"/>